<comment type="caution">
    <text evidence="1">The sequence shown here is derived from an EMBL/GenBank/DDBJ whole genome shotgun (WGS) entry which is preliminary data.</text>
</comment>
<name>A0AAD7WRU0_9TELE</name>
<organism evidence="1 2">
    <name type="scientific">Aldrovandia affinis</name>
    <dbReference type="NCBI Taxonomy" id="143900"/>
    <lineage>
        <taxon>Eukaryota</taxon>
        <taxon>Metazoa</taxon>
        <taxon>Chordata</taxon>
        <taxon>Craniata</taxon>
        <taxon>Vertebrata</taxon>
        <taxon>Euteleostomi</taxon>
        <taxon>Actinopterygii</taxon>
        <taxon>Neopterygii</taxon>
        <taxon>Teleostei</taxon>
        <taxon>Notacanthiformes</taxon>
        <taxon>Halosauridae</taxon>
        <taxon>Aldrovandia</taxon>
    </lineage>
</organism>
<protein>
    <recommendedName>
        <fullName evidence="3">Protocadherin-9</fullName>
    </recommendedName>
</protein>
<dbReference type="EMBL" id="JAINUG010000040">
    <property type="protein sequence ID" value="KAJ8407081.1"/>
    <property type="molecule type" value="Genomic_DNA"/>
</dbReference>
<evidence type="ECO:0008006" key="3">
    <source>
        <dbReference type="Google" id="ProtNLM"/>
    </source>
</evidence>
<proteinExistence type="predicted"/>
<keyword evidence="2" id="KW-1185">Reference proteome</keyword>
<accession>A0AAD7WRU0</accession>
<sequence>MCTQECLVLGHSDNCWMPPSLRTYPSNSPVSTFANREEWAKDKLLTGSTLTRSWDNDGPPDQFGDRKHFGGAEGHFNNMTDIPMASLKCYKHVSRTDSPKEQQL</sequence>
<reference evidence="1" key="1">
    <citation type="journal article" date="2023" name="Science">
        <title>Genome structures resolve the early diversification of teleost fishes.</title>
        <authorList>
            <person name="Parey E."/>
            <person name="Louis A."/>
            <person name="Montfort J."/>
            <person name="Bouchez O."/>
            <person name="Roques C."/>
            <person name="Iampietro C."/>
            <person name="Lluch J."/>
            <person name="Castinel A."/>
            <person name="Donnadieu C."/>
            <person name="Desvignes T."/>
            <person name="Floi Bucao C."/>
            <person name="Jouanno E."/>
            <person name="Wen M."/>
            <person name="Mejri S."/>
            <person name="Dirks R."/>
            <person name="Jansen H."/>
            <person name="Henkel C."/>
            <person name="Chen W.J."/>
            <person name="Zahm M."/>
            <person name="Cabau C."/>
            <person name="Klopp C."/>
            <person name="Thompson A.W."/>
            <person name="Robinson-Rechavi M."/>
            <person name="Braasch I."/>
            <person name="Lecointre G."/>
            <person name="Bobe J."/>
            <person name="Postlethwait J.H."/>
            <person name="Berthelot C."/>
            <person name="Roest Crollius H."/>
            <person name="Guiguen Y."/>
        </authorList>
    </citation>
    <scope>NUCLEOTIDE SEQUENCE</scope>
    <source>
        <strain evidence="1">NC1722</strain>
    </source>
</reference>
<evidence type="ECO:0000313" key="2">
    <source>
        <dbReference type="Proteomes" id="UP001221898"/>
    </source>
</evidence>
<evidence type="ECO:0000313" key="1">
    <source>
        <dbReference type="EMBL" id="KAJ8407081.1"/>
    </source>
</evidence>
<dbReference type="AlphaFoldDB" id="A0AAD7WRU0"/>
<gene>
    <name evidence="1" type="ORF">AAFF_G00287570</name>
</gene>
<dbReference type="Proteomes" id="UP001221898">
    <property type="component" value="Unassembled WGS sequence"/>
</dbReference>